<comment type="caution">
    <text evidence="1">The sequence shown here is derived from an EMBL/GenBank/DDBJ whole genome shotgun (WGS) entry which is preliminary data.</text>
</comment>
<accession>A0A1S9N0S3</accession>
<sequence>MDYFSLMCLKDIEFYGLTEPYTNSLRMYFDRCKVSDTPEDFVIVDKIITDCYPINIDAHLPTLQLDFESYIAYSITNESFTSWDDYEVFEGNAFRIYTKSRYLDFIKEHTFAHQVCGDVYPTLTHYGIVCLNHIVNIVSTCTPVIVETNKR</sequence>
<dbReference type="Proteomes" id="UP000190959">
    <property type="component" value="Unassembled WGS sequence"/>
</dbReference>
<organism evidence="1 2">
    <name type="scientific">Clostridium beijerinckii</name>
    <name type="common">Clostridium MP</name>
    <dbReference type="NCBI Taxonomy" id="1520"/>
    <lineage>
        <taxon>Bacteria</taxon>
        <taxon>Bacillati</taxon>
        <taxon>Bacillota</taxon>
        <taxon>Clostridia</taxon>
        <taxon>Eubacteriales</taxon>
        <taxon>Clostridiaceae</taxon>
        <taxon>Clostridium</taxon>
    </lineage>
</organism>
<reference evidence="1 2" key="1">
    <citation type="submission" date="2017-02" db="EMBL/GenBank/DDBJ databases">
        <title>Genome sequence of Clostridium beijerinckii Br21.</title>
        <authorList>
            <person name="Fonseca B.C."/>
            <person name="Guazzaroni M.E."/>
            <person name="Riano-Pachon D.M."/>
            <person name="Reginatto V."/>
        </authorList>
    </citation>
    <scope>NUCLEOTIDE SEQUENCE [LARGE SCALE GENOMIC DNA]</scope>
    <source>
        <strain evidence="1 2">Br21</strain>
    </source>
</reference>
<dbReference type="RefSeq" id="WP_078117205.1">
    <property type="nucleotide sequence ID" value="NZ_JAEVFZ010000025.1"/>
</dbReference>
<evidence type="ECO:0000313" key="1">
    <source>
        <dbReference type="EMBL" id="OOP71118.1"/>
    </source>
</evidence>
<gene>
    <name evidence="1" type="ORF">CBEIBR21_22895</name>
</gene>
<dbReference type="EMBL" id="MWMH01000010">
    <property type="protein sequence ID" value="OOP71118.1"/>
    <property type="molecule type" value="Genomic_DNA"/>
</dbReference>
<name>A0A1S9N0S3_CLOBE</name>
<proteinExistence type="predicted"/>
<evidence type="ECO:0000313" key="2">
    <source>
        <dbReference type="Proteomes" id="UP000190959"/>
    </source>
</evidence>
<protein>
    <submittedName>
        <fullName evidence="1">Uncharacterized protein</fullName>
    </submittedName>
</protein>
<dbReference type="AlphaFoldDB" id="A0A1S9N0S3"/>